<protein>
    <recommendedName>
        <fullName evidence="2 4">GTP cyclohydrolase 1 type 2 homolog</fullName>
    </recommendedName>
</protein>
<gene>
    <name evidence="6" type="ORF">U472_12565</name>
</gene>
<dbReference type="NCBIfam" id="TIGR00486">
    <property type="entry name" value="YbgI_SA1388"/>
    <property type="match status" value="1"/>
</dbReference>
<accession>A0A1C0A516</accession>
<dbReference type="GO" id="GO:0046872">
    <property type="term" value="F:metal ion binding"/>
    <property type="evidence" value="ECO:0007669"/>
    <property type="project" value="UniProtKB-UniRule"/>
</dbReference>
<dbReference type="RefSeq" id="WP_068719060.1">
    <property type="nucleotide sequence ID" value="NZ_LWDV01000010.1"/>
</dbReference>
<dbReference type="InterPro" id="IPR017221">
    <property type="entry name" value="DUF34/NIF3_bac"/>
</dbReference>
<comment type="similarity">
    <text evidence="1 4">Belongs to the GTP cyclohydrolase I type 2/NIF3 family.</text>
</comment>
<feature type="binding site" evidence="5">
    <location>
        <position position="66"/>
    </location>
    <ligand>
        <name>a divalent metal cation</name>
        <dbReference type="ChEBI" id="CHEBI:60240"/>
        <label>1</label>
    </ligand>
</feature>
<feature type="binding site" evidence="5">
    <location>
        <position position="105"/>
    </location>
    <ligand>
        <name>a divalent metal cation</name>
        <dbReference type="ChEBI" id="CHEBI:60240"/>
        <label>1</label>
    </ligand>
</feature>
<dbReference type="Gene3D" id="3.40.1390.30">
    <property type="entry name" value="NIF3 (NGG1p interacting factor 3)-like"/>
    <property type="match status" value="2"/>
</dbReference>
<dbReference type="PANTHER" id="PTHR13799">
    <property type="entry name" value="NGG1 INTERACTING FACTOR 3"/>
    <property type="match status" value="1"/>
</dbReference>
<keyword evidence="7" id="KW-1185">Reference proteome</keyword>
<organism evidence="6 7">
    <name type="scientific">Orenia metallireducens</name>
    <dbReference type="NCBI Taxonomy" id="1413210"/>
    <lineage>
        <taxon>Bacteria</taxon>
        <taxon>Bacillati</taxon>
        <taxon>Bacillota</taxon>
        <taxon>Clostridia</taxon>
        <taxon>Halanaerobiales</taxon>
        <taxon>Halobacteroidaceae</taxon>
        <taxon>Orenia</taxon>
    </lineage>
</organism>
<dbReference type="EMBL" id="LWDV01000010">
    <property type="protein sequence ID" value="OCL25196.1"/>
    <property type="molecule type" value="Genomic_DNA"/>
</dbReference>
<evidence type="ECO:0000256" key="1">
    <source>
        <dbReference type="ARBA" id="ARBA00006964"/>
    </source>
</evidence>
<dbReference type="FunFam" id="3.30.70.120:FF:000006">
    <property type="entry name" value="GTP cyclohydrolase 1 type 2 homolog"/>
    <property type="match status" value="1"/>
</dbReference>
<feature type="binding site" evidence="5">
    <location>
        <position position="331"/>
    </location>
    <ligand>
        <name>a divalent metal cation</name>
        <dbReference type="ChEBI" id="CHEBI:60240"/>
        <label>1</label>
    </ligand>
</feature>
<evidence type="ECO:0000256" key="3">
    <source>
        <dbReference type="ARBA" id="ARBA00022723"/>
    </source>
</evidence>
<feature type="binding site" evidence="5">
    <location>
        <position position="67"/>
    </location>
    <ligand>
        <name>a divalent metal cation</name>
        <dbReference type="ChEBI" id="CHEBI:60240"/>
        <label>1</label>
    </ligand>
</feature>
<dbReference type="GO" id="GO:0005737">
    <property type="term" value="C:cytoplasm"/>
    <property type="evidence" value="ECO:0007669"/>
    <property type="project" value="TreeGrafter"/>
</dbReference>
<evidence type="ECO:0000256" key="5">
    <source>
        <dbReference type="PIRSR" id="PIRSR602678-1"/>
    </source>
</evidence>
<evidence type="ECO:0000256" key="2">
    <source>
        <dbReference type="ARBA" id="ARBA00022112"/>
    </source>
</evidence>
<dbReference type="InterPro" id="IPR002678">
    <property type="entry name" value="DUF34/NIF3"/>
</dbReference>
<evidence type="ECO:0000256" key="4">
    <source>
        <dbReference type="PIRNR" id="PIRNR037489"/>
    </source>
</evidence>
<dbReference type="PANTHER" id="PTHR13799:SF14">
    <property type="entry name" value="GTP CYCLOHYDROLASE 1 TYPE 2 HOMOLOG"/>
    <property type="match status" value="1"/>
</dbReference>
<keyword evidence="3 4" id="KW-0479">Metal-binding</keyword>
<evidence type="ECO:0000313" key="7">
    <source>
        <dbReference type="Proteomes" id="UP000093514"/>
    </source>
</evidence>
<reference evidence="7" key="1">
    <citation type="submission" date="2016-07" db="EMBL/GenBank/DDBJ databases">
        <authorList>
            <person name="Florea S."/>
            <person name="Webb J.S."/>
            <person name="Jaromczyk J."/>
            <person name="Schardl C.L."/>
        </authorList>
    </citation>
    <scope>NUCLEOTIDE SEQUENCE [LARGE SCALE GENOMIC DNA]</scope>
    <source>
        <strain evidence="7">Z6</strain>
    </source>
</reference>
<name>A0A1C0A516_9FIRM</name>
<dbReference type="Proteomes" id="UP000093514">
    <property type="component" value="Unassembled WGS sequence"/>
</dbReference>
<dbReference type="PIRSF" id="PIRSF037489">
    <property type="entry name" value="UCP037489_NIF3_YqfO"/>
    <property type="match status" value="1"/>
</dbReference>
<comment type="caution">
    <text evidence="6">The sequence shown here is derived from an EMBL/GenBank/DDBJ whole genome shotgun (WGS) entry which is preliminary data.</text>
</comment>
<proteinExistence type="inferred from homology"/>
<dbReference type="InterPro" id="IPR015867">
    <property type="entry name" value="N-reg_PII/ATP_PRibTrfase_C"/>
</dbReference>
<dbReference type="InterPro" id="IPR036069">
    <property type="entry name" value="DUF34/NIF3_sf"/>
</dbReference>
<evidence type="ECO:0000313" key="6">
    <source>
        <dbReference type="EMBL" id="OCL25196.1"/>
    </source>
</evidence>
<sequence>MSVKLQQVTNLINTLAPKHLAYDWDNIGLQLGDYNQDVSRVLVTLDVTEEVVEEAINSDVDLIVAHHPVIFKGISNIRFNTLLGKIIQKAIKHDIAFYIAHTNYDIAQGGLNDILAKMLGLVDTEILMVTQVEDLKKVVVFVPEDSVFKVKKAIGRAGAGWIGNYSDCFFEQRGTGSFRPLEGTNPYIGIKGEINEVAECRLETIVPSKILNKVINKMIKAHPYEEVAYDIYPVDNEGEAFGIGRIGYLEESTSLKDYVQRVKNALDIDHVKVVGKNDTEIKKVAICSGSGADLIKTASFKGADLLVTGDVKYHDAQLVLEEGLTLIDAGHYETEQIMRDAMVSYLVKEITKNNLDVEILKSQINTNPVRIV</sequence>
<dbReference type="Pfam" id="PF01784">
    <property type="entry name" value="DUF34_NIF3"/>
    <property type="match status" value="1"/>
</dbReference>
<dbReference type="Gene3D" id="3.30.70.120">
    <property type="match status" value="1"/>
</dbReference>
<dbReference type="OrthoDB" id="9792792at2"/>
<dbReference type="SUPFAM" id="SSF102705">
    <property type="entry name" value="NIF3 (NGG1p interacting factor 3)-like"/>
    <property type="match status" value="1"/>
</dbReference>
<feature type="binding site" evidence="5">
    <location>
        <position position="335"/>
    </location>
    <ligand>
        <name>a divalent metal cation</name>
        <dbReference type="ChEBI" id="CHEBI:60240"/>
        <label>1</label>
    </ligand>
</feature>
<dbReference type="AlphaFoldDB" id="A0A1C0A516"/>
<dbReference type="FunFam" id="3.40.1390.30:FF:000001">
    <property type="entry name" value="GTP cyclohydrolase 1 type 2"/>
    <property type="match status" value="1"/>
</dbReference>
<reference evidence="6 7" key="2">
    <citation type="submission" date="2016-08" db="EMBL/GenBank/DDBJ databases">
        <title>Orenia metallireducens sp. nov. strain Z6, a Novel Metal-reducing Firmicute from the Deep Subsurface.</title>
        <authorList>
            <person name="Maxim B.I."/>
            <person name="Kenneth K."/>
            <person name="Flynn T.M."/>
            <person name="Oloughlin E.J."/>
            <person name="Locke R.A."/>
            <person name="Weber J.R."/>
            <person name="Egan S.M."/>
            <person name="Mackie R.I."/>
            <person name="Cann I.K."/>
        </authorList>
    </citation>
    <scope>NUCLEOTIDE SEQUENCE [LARGE SCALE GENOMIC DNA]</scope>
    <source>
        <strain evidence="6 7">Z6</strain>
    </source>
</reference>